<dbReference type="InterPro" id="IPR006619">
    <property type="entry name" value="PGRP_domain_met/bac"/>
</dbReference>
<feature type="compositionally biased region" description="Low complexity" evidence="2">
    <location>
        <begin position="239"/>
        <end position="265"/>
    </location>
</feature>
<dbReference type="AlphaFoldDB" id="A0A7H8N7D4"/>
<proteinExistence type="inferred from homology"/>
<dbReference type="GO" id="GO:0008270">
    <property type="term" value="F:zinc ion binding"/>
    <property type="evidence" value="ECO:0007669"/>
    <property type="project" value="InterPro"/>
</dbReference>
<evidence type="ECO:0000256" key="2">
    <source>
        <dbReference type="SAM" id="MobiDB-lite"/>
    </source>
</evidence>
<feature type="compositionally biased region" description="Polar residues" evidence="2">
    <location>
        <begin position="273"/>
        <end position="286"/>
    </location>
</feature>
<dbReference type="InterPro" id="IPR015510">
    <property type="entry name" value="PGRP"/>
</dbReference>
<feature type="signal peptide" evidence="3">
    <location>
        <begin position="1"/>
        <end position="18"/>
    </location>
</feature>
<protein>
    <submittedName>
        <fullName evidence="6">N-acetylmuramoyl-L-alanine amidase</fullName>
    </submittedName>
</protein>
<dbReference type="RefSeq" id="WP_176161951.1">
    <property type="nucleotide sequence ID" value="NZ_CP054929.1"/>
</dbReference>
<dbReference type="PANTHER" id="PTHR11022:SF41">
    <property type="entry name" value="PEPTIDOGLYCAN-RECOGNITION PROTEIN LC-RELATED"/>
    <property type="match status" value="1"/>
</dbReference>
<feature type="chain" id="PRO_5039534240" evidence="3">
    <location>
        <begin position="19"/>
        <end position="511"/>
    </location>
</feature>
<dbReference type="GO" id="GO:0008745">
    <property type="term" value="F:N-acetylmuramoyl-L-alanine amidase activity"/>
    <property type="evidence" value="ECO:0007669"/>
    <property type="project" value="InterPro"/>
</dbReference>
<feature type="compositionally biased region" description="Low complexity" evidence="2">
    <location>
        <begin position="196"/>
        <end position="227"/>
    </location>
</feature>
<feature type="compositionally biased region" description="Basic and acidic residues" evidence="2">
    <location>
        <begin position="164"/>
        <end position="177"/>
    </location>
</feature>
<evidence type="ECO:0000313" key="7">
    <source>
        <dbReference type="Proteomes" id="UP000509303"/>
    </source>
</evidence>
<feature type="region of interest" description="Disordered" evidence="2">
    <location>
        <begin position="108"/>
        <end position="137"/>
    </location>
</feature>
<gene>
    <name evidence="6" type="ORF">HUT08_12445</name>
</gene>
<evidence type="ECO:0000256" key="1">
    <source>
        <dbReference type="ARBA" id="ARBA00007553"/>
    </source>
</evidence>
<evidence type="ECO:0000259" key="5">
    <source>
        <dbReference type="SMART" id="SM00701"/>
    </source>
</evidence>
<feature type="compositionally biased region" description="Acidic residues" evidence="2">
    <location>
        <begin position="228"/>
        <end position="238"/>
    </location>
</feature>
<dbReference type="Proteomes" id="UP000509303">
    <property type="component" value="Chromosome"/>
</dbReference>
<sequence length="511" mass="54021">MRATLASAVGVACTAALALPLTPGQGAIAAPHTAAPHTAPASAALPGSTQSLPLSPLARPVASPDRANAEPEYGVAARKVRPFSLVGVVWDDARADLHGQVQVRTRAAGTDRWSGWQDVETHSDDAPDLDADDRRSGRVRGATAPLWVGDSDGVQLRVRPHARPAPDHPHAPTDRHAAGPLPSGLRLELVHPGDPQPATTAKPADPADPAAKVGPADGPAAQSGDQSGDMDGDQDGDQSGDAADPTEPQAPDQPDQPDQSGQQPDQPDRSEAEATTDNLVLDQTRSAAPDLVLPAETAEQAEAQRDGKRRYLAPRPRIILRKGWSADERLRERRLGYTRTVKAAFVHHSATGNNYRCAQAPSVIRSIYRYHVKSSGWRDLGYNFLVDKCGNIYEGRAGGPGKPVLGAHTLGFNSNSTGIAVLGTYSRSTPPRAAVRAVAKLTAWKLGLHGRNPAGSTYLVSGGSNKYREGVTVRLKVISGHRDGFTTDCPGTQLYRQLGAARYVAAKLQGR</sequence>
<dbReference type="Gene3D" id="3.40.80.10">
    <property type="entry name" value="Peptidoglycan recognition protein-like"/>
    <property type="match status" value="1"/>
</dbReference>
<dbReference type="PANTHER" id="PTHR11022">
    <property type="entry name" value="PEPTIDOGLYCAN RECOGNITION PROTEIN"/>
    <property type="match status" value="1"/>
</dbReference>
<feature type="compositionally biased region" description="Low complexity" evidence="2">
    <location>
        <begin position="29"/>
        <end position="44"/>
    </location>
</feature>
<feature type="region of interest" description="Disordered" evidence="2">
    <location>
        <begin position="160"/>
        <end position="307"/>
    </location>
</feature>
<dbReference type="SMART" id="SM00701">
    <property type="entry name" value="PGRP"/>
    <property type="match status" value="1"/>
</dbReference>
<feature type="domain" description="N-acetylmuramoyl-L-alanine amidase" evidence="4">
    <location>
        <begin position="330"/>
        <end position="491"/>
    </location>
</feature>
<dbReference type="InterPro" id="IPR036505">
    <property type="entry name" value="Amidase/PGRP_sf"/>
</dbReference>
<evidence type="ECO:0000259" key="4">
    <source>
        <dbReference type="SMART" id="SM00644"/>
    </source>
</evidence>
<evidence type="ECO:0000256" key="3">
    <source>
        <dbReference type="SAM" id="SignalP"/>
    </source>
</evidence>
<accession>A0A7H8N7D4</accession>
<feature type="domain" description="Peptidoglycan recognition protein family" evidence="5">
    <location>
        <begin position="316"/>
        <end position="464"/>
    </location>
</feature>
<name>A0A7H8N7D4_9ACTN</name>
<dbReference type="SMART" id="SM00644">
    <property type="entry name" value="Ami_2"/>
    <property type="match status" value="1"/>
</dbReference>
<organism evidence="6 7">
    <name type="scientific">Streptomyces buecherae</name>
    <dbReference type="NCBI Taxonomy" id="2763006"/>
    <lineage>
        <taxon>Bacteria</taxon>
        <taxon>Bacillati</taxon>
        <taxon>Actinomycetota</taxon>
        <taxon>Actinomycetes</taxon>
        <taxon>Kitasatosporales</taxon>
        <taxon>Streptomycetaceae</taxon>
        <taxon>Streptomyces</taxon>
    </lineage>
</organism>
<dbReference type="EMBL" id="CP054929">
    <property type="protein sequence ID" value="QKW50216.1"/>
    <property type="molecule type" value="Genomic_DNA"/>
</dbReference>
<evidence type="ECO:0000313" key="6">
    <source>
        <dbReference type="EMBL" id="QKW50216.1"/>
    </source>
</evidence>
<dbReference type="GO" id="GO:0009253">
    <property type="term" value="P:peptidoglycan catabolic process"/>
    <property type="evidence" value="ECO:0007669"/>
    <property type="project" value="InterPro"/>
</dbReference>
<dbReference type="InterPro" id="IPR002502">
    <property type="entry name" value="Amidase_domain"/>
</dbReference>
<dbReference type="CDD" id="cd06583">
    <property type="entry name" value="PGRP"/>
    <property type="match status" value="1"/>
</dbReference>
<keyword evidence="3" id="KW-0732">Signal</keyword>
<feature type="region of interest" description="Disordered" evidence="2">
    <location>
        <begin position="29"/>
        <end position="73"/>
    </location>
</feature>
<dbReference type="SUPFAM" id="SSF55846">
    <property type="entry name" value="N-acetylmuramoyl-L-alanine amidase-like"/>
    <property type="match status" value="1"/>
</dbReference>
<comment type="similarity">
    <text evidence="1">Belongs to the N-acetylmuramoyl-L-alanine amidase 2 family.</text>
</comment>
<reference evidence="6 7" key="1">
    <citation type="submission" date="2020-06" db="EMBL/GenBank/DDBJ databases">
        <title>Genome mining for natural products.</title>
        <authorList>
            <person name="Zhang B."/>
            <person name="Shi J."/>
            <person name="Ge H."/>
        </authorList>
    </citation>
    <scope>NUCLEOTIDE SEQUENCE [LARGE SCALE GENOMIC DNA]</scope>
    <source>
        <strain evidence="6 7">NA00687</strain>
    </source>
</reference>
<keyword evidence="7" id="KW-1185">Reference proteome</keyword>
<dbReference type="Pfam" id="PF01510">
    <property type="entry name" value="Amidase_2"/>
    <property type="match status" value="1"/>
</dbReference>